<dbReference type="EMBL" id="JAFBFI010000004">
    <property type="protein sequence ID" value="MBM7691848.1"/>
    <property type="molecule type" value="Genomic_DNA"/>
</dbReference>
<evidence type="ECO:0000313" key="5">
    <source>
        <dbReference type="Proteomes" id="UP000823486"/>
    </source>
</evidence>
<keyword evidence="1" id="KW-0808">Transferase</keyword>
<dbReference type="PROSITE" id="PS51186">
    <property type="entry name" value="GNAT"/>
    <property type="match status" value="2"/>
</dbReference>
<feature type="domain" description="N-acetyltransferase" evidence="3">
    <location>
        <begin position="1"/>
        <end position="133"/>
    </location>
</feature>
<dbReference type="Pfam" id="PF00583">
    <property type="entry name" value="Acetyltransf_1"/>
    <property type="match status" value="2"/>
</dbReference>
<dbReference type="InterPro" id="IPR000182">
    <property type="entry name" value="GNAT_dom"/>
</dbReference>
<comment type="caution">
    <text evidence="4">The sequence shown here is derived from an EMBL/GenBank/DDBJ whole genome shotgun (WGS) entry which is preliminary data.</text>
</comment>
<dbReference type="SUPFAM" id="SSF55729">
    <property type="entry name" value="Acyl-CoA N-acyltransferases (Nat)"/>
    <property type="match status" value="2"/>
</dbReference>
<gene>
    <name evidence="4" type="ORF">JOC77_001258</name>
</gene>
<evidence type="ECO:0000256" key="1">
    <source>
        <dbReference type="ARBA" id="ARBA00022679"/>
    </source>
</evidence>
<dbReference type="InterPro" id="IPR050680">
    <property type="entry name" value="YpeA/RimI_acetyltransf"/>
</dbReference>
<evidence type="ECO:0000313" key="4">
    <source>
        <dbReference type="EMBL" id="MBM7691848.1"/>
    </source>
</evidence>
<dbReference type="Proteomes" id="UP000823486">
    <property type="component" value="Unassembled WGS sequence"/>
</dbReference>
<proteinExistence type="predicted"/>
<dbReference type="PANTHER" id="PTHR43420">
    <property type="entry name" value="ACETYLTRANSFERASE"/>
    <property type="match status" value="1"/>
</dbReference>
<keyword evidence="5" id="KW-1185">Reference proteome</keyword>
<dbReference type="RefSeq" id="WP_204540190.1">
    <property type="nucleotide sequence ID" value="NZ_JAFBFI010000004.1"/>
</dbReference>
<evidence type="ECO:0000259" key="3">
    <source>
        <dbReference type="PROSITE" id="PS51186"/>
    </source>
</evidence>
<feature type="domain" description="N-acetyltransferase" evidence="3">
    <location>
        <begin position="141"/>
        <end position="276"/>
    </location>
</feature>
<dbReference type="InterPro" id="IPR016181">
    <property type="entry name" value="Acyl_CoA_acyltransferase"/>
</dbReference>
<name>A0ABS2QFC3_9BACI</name>
<sequence length="276" mass="32663">MKAVQHLAELKQLQELCEEEEHIQLKLNWETLEQKSEDELNKHSFFDQGRLIGFIGVYDFGSKVELCGLVHPEYRRKGIFTSLYQNALEEIKAKHFREILFNAPVNSQSGKQFLKRVPFNYAFSEYQMKWQEAVLNIEMDVVVRPRTEEDTKLEIELDARCFGLRREEAARFNMETRKERNQHSYIIEHEEEAVGKIRVSCFNQKDSWIYGFSVLPEFQGKGIGRQVLKTVILQERESGHDIYLEVEAKNEHALRLYTSCGFQPFNTQEYYRYSID</sequence>
<dbReference type="CDD" id="cd04301">
    <property type="entry name" value="NAT_SF"/>
    <property type="match status" value="2"/>
</dbReference>
<dbReference type="Gene3D" id="3.40.630.30">
    <property type="match status" value="2"/>
</dbReference>
<protein>
    <submittedName>
        <fullName evidence="4">Ribosomal protein S18 acetylase RimI-like enzyme</fullName>
    </submittedName>
</protein>
<organism evidence="4 5">
    <name type="scientific">Peribacillus deserti</name>
    <dbReference type="NCBI Taxonomy" id="673318"/>
    <lineage>
        <taxon>Bacteria</taxon>
        <taxon>Bacillati</taxon>
        <taxon>Bacillota</taxon>
        <taxon>Bacilli</taxon>
        <taxon>Bacillales</taxon>
        <taxon>Bacillaceae</taxon>
        <taxon>Peribacillus</taxon>
    </lineage>
</organism>
<evidence type="ECO:0000256" key="2">
    <source>
        <dbReference type="ARBA" id="ARBA00023315"/>
    </source>
</evidence>
<keyword evidence="2" id="KW-0012">Acyltransferase</keyword>
<reference evidence="4 5" key="1">
    <citation type="submission" date="2021-01" db="EMBL/GenBank/DDBJ databases">
        <title>Genomic Encyclopedia of Type Strains, Phase IV (KMG-IV): sequencing the most valuable type-strain genomes for metagenomic binning, comparative biology and taxonomic classification.</title>
        <authorList>
            <person name="Goeker M."/>
        </authorList>
    </citation>
    <scope>NUCLEOTIDE SEQUENCE [LARGE SCALE GENOMIC DNA]</scope>
    <source>
        <strain evidence="4 5">DSM 105482</strain>
    </source>
</reference>
<accession>A0ABS2QFC3</accession>